<comment type="similarity">
    <text evidence="3">Belongs to the Tom20 family.</text>
</comment>
<evidence type="ECO:0000256" key="1">
    <source>
        <dbReference type="ARBA" id="ARBA00003450"/>
    </source>
</evidence>
<evidence type="ECO:0000313" key="11">
    <source>
        <dbReference type="EMBL" id="KAK8954968.1"/>
    </source>
</evidence>
<dbReference type="PANTHER" id="PTHR32409:SF3">
    <property type="entry name" value="MITOCHONDRIAL IMPORT RECEPTOR SUBUNIT TOM20-1-RELATED"/>
    <property type="match status" value="1"/>
</dbReference>
<sequence>MDLGQQDFDSILFYEHARKNEEAVYAKNPLDADSQTQSESIKFVKDVVSKLEEALEIYPKKNDGIWSLGNAQTFLSFITKNLEDAKPYFMRAMQCFQQALEEVFISTWLF</sequence>
<keyword evidence="9" id="KW-0496">Mitochondrion</keyword>
<keyword evidence="10" id="KW-0472">Membrane</keyword>
<dbReference type="SUPFAM" id="SSF48452">
    <property type="entry name" value="TPR-like"/>
    <property type="match status" value="1"/>
</dbReference>
<dbReference type="Pfam" id="PF06552">
    <property type="entry name" value="TOM20_plant"/>
    <property type="match status" value="1"/>
</dbReference>
<evidence type="ECO:0000256" key="2">
    <source>
        <dbReference type="ARBA" id="ARBA00004572"/>
    </source>
</evidence>
<evidence type="ECO:0000256" key="8">
    <source>
        <dbReference type="ARBA" id="ARBA00022989"/>
    </source>
</evidence>
<name>A0AAP0GEL6_9ASPA</name>
<evidence type="ECO:0000256" key="6">
    <source>
        <dbReference type="ARBA" id="ARBA00022787"/>
    </source>
</evidence>
<proteinExistence type="inferred from homology"/>
<comment type="subcellular location">
    <subcellularLocation>
        <location evidence="2">Mitochondrion outer membrane</location>
        <topology evidence="2">Single-pass membrane protein</topology>
    </subcellularLocation>
</comment>
<dbReference type="InterPro" id="IPR011990">
    <property type="entry name" value="TPR-like_helical_dom_sf"/>
</dbReference>
<dbReference type="Proteomes" id="UP001418222">
    <property type="component" value="Unassembled WGS sequence"/>
</dbReference>
<reference evidence="11 12" key="1">
    <citation type="journal article" date="2022" name="Nat. Plants">
        <title>Genomes of leafy and leafless Platanthera orchids illuminate the evolution of mycoheterotrophy.</title>
        <authorList>
            <person name="Li M.H."/>
            <person name="Liu K.W."/>
            <person name="Li Z."/>
            <person name="Lu H.C."/>
            <person name="Ye Q.L."/>
            <person name="Zhang D."/>
            <person name="Wang J.Y."/>
            <person name="Li Y.F."/>
            <person name="Zhong Z.M."/>
            <person name="Liu X."/>
            <person name="Yu X."/>
            <person name="Liu D.K."/>
            <person name="Tu X.D."/>
            <person name="Liu B."/>
            <person name="Hao Y."/>
            <person name="Liao X.Y."/>
            <person name="Jiang Y.T."/>
            <person name="Sun W.H."/>
            <person name="Chen J."/>
            <person name="Chen Y.Q."/>
            <person name="Ai Y."/>
            <person name="Zhai J.W."/>
            <person name="Wu S.S."/>
            <person name="Zhou Z."/>
            <person name="Hsiao Y.Y."/>
            <person name="Wu W.L."/>
            <person name="Chen Y.Y."/>
            <person name="Lin Y.F."/>
            <person name="Hsu J.L."/>
            <person name="Li C.Y."/>
            <person name="Wang Z.W."/>
            <person name="Zhao X."/>
            <person name="Zhong W.Y."/>
            <person name="Ma X.K."/>
            <person name="Ma L."/>
            <person name="Huang J."/>
            <person name="Chen G.Z."/>
            <person name="Huang M.Z."/>
            <person name="Huang L."/>
            <person name="Peng D.H."/>
            <person name="Luo Y.B."/>
            <person name="Zou S.Q."/>
            <person name="Chen S.P."/>
            <person name="Lan S."/>
            <person name="Tsai W.C."/>
            <person name="Van de Peer Y."/>
            <person name="Liu Z.J."/>
        </authorList>
    </citation>
    <scope>NUCLEOTIDE SEQUENCE [LARGE SCALE GENOMIC DNA]</scope>
    <source>
        <strain evidence="11">Lor287</strain>
    </source>
</reference>
<dbReference type="Gene3D" id="1.25.40.10">
    <property type="entry name" value="Tetratricopeptide repeat domain"/>
    <property type="match status" value="1"/>
</dbReference>
<gene>
    <name evidence="11" type="primary">TOM20</name>
    <name evidence="11" type="ORF">KSP39_PZI002197</name>
</gene>
<keyword evidence="12" id="KW-1185">Reference proteome</keyword>
<keyword evidence="8" id="KW-1133">Transmembrane helix</keyword>
<dbReference type="GO" id="GO:0015031">
    <property type="term" value="P:protein transport"/>
    <property type="evidence" value="ECO:0007669"/>
    <property type="project" value="UniProtKB-KW"/>
</dbReference>
<keyword evidence="7" id="KW-0653">Protein transport</keyword>
<comment type="function">
    <text evidence="1">Central component of the receptor complex responsible for the recognition and translocation of cytosolically synthesized mitochondrial preproteins. Together with TOM22 functions as the transit peptide receptor at the surface of the mitochondrion outer membrane and facilitates the movement of preproteins into the translocation pore.</text>
</comment>
<comment type="caution">
    <text evidence="11">The sequence shown here is derived from an EMBL/GenBank/DDBJ whole genome shotgun (WGS) entry which is preliminary data.</text>
</comment>
<evidence type="ECO:0000256" key="4">
    <source>
        <dbReference type="ARBA" id="ARBA00022448"/>
    </source>
</evidence>
<keyword evidence="6" id="KW-1000">Mitochondrion outer membrane</keyword>
<organism evidence="11 12">
    <name type="scientific">Platanthera zijinensis</name>
    <dbReference type="NCBI Taxonomy" id="2320716"/>
    <lineage>
        <taxon>Eukaryota</taxon>
        <taxon>Viridiplantae</taxon>
        <taxon>Streptophyta</taxon>
        <taxon>Embryophyta</taxon>
        <taxon>Tracheophyta</taxon>
        <taxon>Spermatophyta</taxon>
        <taxon>Magnoliopsida</taxon>
        <taxon>Liliopsida</taxon>
        <taxon>Asparagales</taxon>
        <taxon>Orchidaceae</taxon>
        <taxon>Orchidoideae</taxon>
        <taxon>Orchideae</taxon>
        <taxon>Orchidinae</taxon>
        <taxon>Platanthera</taxon>
    </lineage>
</organism>
<evidence type="ECO:0000256" key="10">
    <source>
        <dbReference type="ARBA" id="ARBA00023136"/>
    </source>
</evidence>
<dbReference type="GO" id="GO:0045040">
    <property type="term" value="P:protein insertion into mitochondrial outer membrane"/>
    <property type="evidence" value="ECO:0007669"/>
    <property type="project" value="InterPro"/>
</dbReference>
<keyword evidence="11" id="KW-0675">Receptor</keyword>
<evidence type="ECO:0000256" key="5">
    <source>
        <dbReference type="ARBA" id="ARBA00022692"/>
    </source>
</evidence>
<accession>A0AAP0GEL6</accession>
<evidence type="ECO:0000313" key="12">
    <source>
        <dbReference type="Proteomes" id="UP001418222"/>
    </source>
</evidence>
<evidence type="ECO:0000256" key="9">
    <source>
        <dbReference type="ARBA" id="ARBA00023128"/>
    </source>
</evidence>
<keyword evidence="5" id="KW-0812">Transmembrane</keyword>
<evidence type="ECO:0000256" key="7">
    <source>
        <dbReference type="ARBA" id="ARBA00022927"/>
    </source>
</evidence>
<evidence type="ECO:0000256" key="3">
    <source>
        <dbReference type="ARBA" id="ARBA00005792"/>
    </source>
</evidence>
<dbReference type="InterPro" id="IPR010547">
    <property type="entry name" value="TOM20_imprt_rcpt"/>
</dbReference>
<dbReference type="GO" id="GO:0005742">
    <property type="term" value="C:mitochondrial outer membrane translocase complex"/>
    <property type="evidence" value="ECO:0007669"/>
    <property type="project" value="InterPro"/>
</dbReference>
<dbReference type="PANTHER" id="PTHR32409">
    <property type="entry name" value="MITOCHONDRIAL IMPORT RECEPTOR SUBUNIT TOM20-1-RELATED"/>
    <property type="match status" value="1"/>
</dbReference>
<dbReference type="AlphaFoldDB" id="A0AAP0GEL6"/>
<keyword evidence="4" id="KW-0813">Transport</keyword>
<dbReference type="EMBL" id="JBBWWQ010000002">
    <property type="protein sequence ID" value="KAK8954968.1"/>
    <property type="molecule type" value="Genomic_DNA"/>
</dbReference>
<protein>
    <submittedName>
        <fullName evidence="11">Mitochondrial import receptor subunit TOM20</fullName>
    </submittedName>
</protein>